<evidence type="ECO:0000313" key="1">
    <source>
        <dbReference type="EMBL" id="KAI8420538.1"/>
    </source>
</evidence>
<keyword evidence="2" id="KW-1185">Reference proteome</keyword>
<reference evidence="1 2" key="1">
    <citation type="journal article" date="2022" name="Genome Biol. Evol.">
        <title>The Spruce Budworm Genome: Reconstructing the Evolutionary History of Antifreeze Proteins.</title>
        <authorList>
            <person name="Beliveau C."/>
            <person name="Gagne P."/>
            <person name="Picq S."/>
            <person name="Vernygora O."/>
            <person name="Keeling C.I."/>
            <person name="Pinkney K."/>
            <person name="Doucet D."/>
            <person name="Wen F."/>
            <person name="Johnston J.S."/>
            <person name="Maaroufi H."/>
            <person name="Boyle B."/>
            <person name="Laroche J."/>
            <person name="Dewar K."/>
            <person name="Juretic N."/>
            <person name="Blackburn G."/>
            <person name="Nisole A."/>
            <person name="Brunet B."/>
            <person name="Brandao M."/>
            <person name="Lumley L."/>
            <person name="Duan J."/>
            <person name="Quan G."/>
            <person name="Lucarotti C.J."/>
            <person name="Roe A.D."/>
            <person name="Sperling F.A.H."/>
            <person name="Levesque R.C."/>
            <person name="Cusson M."/>
        </authorList>
    </citation>
    <scope>NUCLEOTIDE SEQUENCE [LARGE SCALE GENOMIC DNA]</scope>
    <source>
        <strain evidence="1">Glfc:IPQL:Cfum</strain>
    </source>
</reference>
<evidence type="ECO:0000313" key="2">
    <source>
        <dbReference type="Proteomes" id="UP001064048"/>
    </source>
</evidence>
<proteinExistence type="predicted"/>
<gene>
    <name evidence="1" type="ORF">MSG28_009003</name>
</gene>
<accession>A0ACC0J8X9</accession>
<comment type="caution">
    <text evidence="1">The sequence shown here is derived from an EMBL/GenBank/DDBJ whole genome shotgun (WGS) entry which is preliminary data.</text>
</comment>
<name>A0ACC0J8X9_CHOFU</name>
<organism evidence="1 2">
    <name type="scientific">Choristoneura fumiferana</name>
    <name type="common">Spruce budworm moth</name>
    <name type="synonym">Archips fumiferana</name>
    <dbReference type="NCBI Taxonomy" id="7141"/>
    <lineage>
        <taxon>Eukaryota</taxon>
        <taxon>Metazoa</taxon>
        <taxon>Ecdysozoa</taxon>
        <taxon>Arthropoda</taxon>
        <taxon>Hexapoda</taxon>
        <taxon>Insecta</taxon>
        <taxon>Pterygota</taxon>
        <taxon>Neoptera</taxon>
        <taxon>Endopterygota</taxon>
        <taxon>Lepidoptera</taxon>
        <taxon>Glossata</taxon>
        <taxon>Ditrysia</taxon>
        <taxon>Tortricoidea</taxon>
        <taxon>Tortricidae</taxon>
        <taxon>Tortricinae</taxon>
        <taxon>Choristoneura</taxon>
    </lineage>
</organism>
<dbReference type="Proteomes" id="UP001064048">
    <property type="component" value="Chromosome 14"/>
</dbReference>
<sequence length="172" mass="19397">MQRKSSTSLKTIETKLDALMTSLNNFMTEMKSKKDSTSPSLTPIDSIDSSDNSRESKMTIAVNTDPLGLLALFRISSEAIKQLMSYVDYNWYFSRLPPPGGKKWGLGLRLQHLDCCVCRHALDTKRCCSSLFGCQYCGQVFTRAYCCELHQQTCARRFGRKHDVSSSLVMLS</sequence>
<protein>
    <submittedName>
        <fullName evidence="1">Uncharacterized protein</fullName>
    </submittedName>
</protein>
<dbReference type="EMBL" id="CM046114">
    <property type="protein sequence ID" value="KAI8420538.1"/>
    <property type="molecule type" value="Genomic_DNA"/>
</dbReference>